<dbReference type="KEGG" id="pgr:PGTG_00451"/>
<name>E3JQL9_PUCGT</name>
<proteinExistence type="predicted"/>
<dbReference type="OrthoDB" id="2507033at2759"/>
<accession>E3JQL9</accession>
<sequence>MTSSSQNGTSKTVGDDPQDPILASIRTMEAIREFAADIIPLRPDGANIHEWVGEIDKTLSDLVDREKYLQGTPATPFSKAEDKIARNLIYWTIPRELRSCIHGATSAHDAYTSLQAQFLRNNRTSHMAALVDLFNVHAQISEPHHITTLYDRMYKGINELVASGFVVNEDTLLGALFQIAVGRADSQLYAATSQRLDTLVPSDRSVSSREVAAAARREFEHLRSTVFDDDPIAHPPSEVTESLHVPVDVEFEPINSSNEPNIANVPGSKPAPRQPGEQQHPVNVPSKRQNPPEGSPSHPERGSSSAQADKPVTSQEPASSTTKESANSPASQATQPTSTTGQATQSTNTAAQSQPSKSNDIFPFVNFTNTNAAGKARAISPAPGSRPGSTKPTPTTSTPSLCMLFGATPDTSSPLVTNITPPARSTATTTLFGNPLPATAASNLFGKPPSTTESPATNLFPLRKPSQPDSDKKSPFGSNTPIFSTPNIFFGSANTATTSTTPAVKSPVKDSTKSSK</sequence>
<feature type="region of interest" description="Disordered" evidence="1">
    <location>
        <begin position="253"/>
        <end position="364"/>
    </location>
</feature>
<dbReference type="STRING" id="418459.E3JQL9"/>
<feature type="region of interest" description="Disordered" evidence="1">
    <location>
        <begin position="430"/>
        <end position="516"/>
    </location>
</feature>
<reference evidence="3" key="2">
    <citation type="journal article" date="2011" name="Proc. Natl. Acad. Sci. U.S.A.">
        <title>Obligate biotrophy features unraveled by the genomic analysis of rust fungi.</title>
        <authorList>
            <person name="Duplessis S."/>
            <person name="Cuomo C.A."/>
            <person name="Lin Y.-C."/>
            <person name="Aerts A."/>
            <person name="Tisserant E."/>
            <person name="Veneault-Fourrey C."/>
            <person name="Joly D.L."/>
            <person name="Hacquard S."/>
            <person name="Amselem J."/>
            <person name="Cantarel B.L."/>
            <person name="Chiu R."/>
            <person name="Coutinho P.M."/>
            <person name="Feau N."/>
            <person name="Field M."/>
            <person name="Frey P."/>
            <person name="Gelhaye E."/>
            <person name="Goldberg J."/>
            <person name="Grabherr M.G."/>
            <person name="Kodira C.D."/>
            <person name="Kohler A."/>
            <person name="Kuees U."/>
            <person name="Lindquist E.A."/>
            <person name="Lucas S.M."/>
            <person name="Mago R."/>
            <person name="Mauceli E."/>
            <person name="Morin E."/>
            <person name="Murat C."/>
            <person name="Pangilinan J.L."/>
            <person name="Park R."/>
            <person name="Pearson M."/>
            <person name="Quesneville H."/>
            <person name="Rouhier N."/>
            <person name="Sakthikumar S."/>
            <person name="Salamov A.A."/>
            <person name="Schmutz J."/>
            <person name="Selles B."/>
            <person name="Shapiro H."/>
            <person name="Tanguay P."/>
            <person name="Tuskan G.A."/>
            <person name="Henrissat B."/>
            <person name="Van de Peer Y."/>
            <person name="Rouze P."/>
            <person name="Ellis J.G."/>
            <person name="Dodds P.N."/>
            <person name="Schein J.E."/>
            <person name="Zhong S."/>
            <person name="Hamelin R.C."/>
            <person name="Grigoriev I.V."/>
            <person name="Szabo L.J."/>
            <person name="Martin F."/>
        </authorList>
    </citation>
    <scope>NUCLEOTIDE SEQUENCE [LARGE SCALE GENOMIC DNA]</scope>
    <source>
        <strain evidence="3">CRL 75-36-700-3 / race SCCL</strain>
    </source>
</reference>
<dbReference type="HOGENOM" id="CLU_040338_0_0_1"/>
<dbReference type="VEuPathDB" id="FungiDB:PGTG_00451"/>
<dbReference type="GeneID" id="10528139"/>
<dbReference type="EMBL" id="DS178262">
    <property type="protein sequence ID" value="EFP74495.2"/>
    <property type="molecule type" value="Genomic_DNA"/>
</dbReference>
<feature type="compositionally biased region" description="Low complexity" evidence="1">
    <location>
        <begin position="383"/>
        <end position="400"/>
    </location>
</feature>
<evidence type="ECO:0000313" key="3">
    <source>
        <dbReference type="Proteomes" id="UP000008783"/>
    </source>
</evidence>
<dbReference type="AlphaFoldDB" id="E3JQL9"/>
<feature type="compositionally biased region" description="Polar residues" evidence="1">
    <location>
        <begin position="476"/>
        <end position="487"/>
    </location>
</feature>
<feature type="compositionally biased region" description="Low complexity" evidence="1">
    <location>
        <begin position="495"/>
        <end position="506"/>
    </location>
</feature>
<evidence type="ECO:0000313" key="2">
    <source>
        <dbReference type="EMBL" id="EFP74495.2"/>
    </source>
</evidence>
<feature type="region of interest" description="Disordered" evidence="1">
    <location>
        <begin position="377"/>
        <end position="400"/>
    </location>
</feature>
<evidence type="ECO:0000256" key="1">
    <source>
        <dbReference type="SAM" id="MobiDB-lite"/>
    </source>
</evidence>
<dbReference type="InParanoid" id="E3JQL9"/>
<gene>
    <name evidence="2" type="ORF">PGTG_00451</name>
</gene>
<feature type="compositionally biased region" description="Polar residues" evidence="1">
    <location>
        <begin position="302"/>
        <end position="359"/>
    </location>
</feature>
<feature type="compositionally biased region" description="Basic and acidic residues" evidence="1">
    <location>
        <begin position="507"/>
        <end position="516"/>
    </location>
</feature>
<feature type="compositionally biased region" description="Polar residues" evidence="1">
    <location>
        <begin position="276"/>
        <end position="289"/>
    </location>
</feature>
<organism evidence="2 3">
    <name type="scientific">Puccinia graminis f. sp. tritici (strain CRL 75-36-700-3 / race SCCL)</name>
    <name type="common">Black stem rust fungus</name>
    <dbReference type="NCBI Taxonomy" id="418459"/>
    <lineage>
        <taxon>Eukaryota</taxon>
        <taxon>Fungi</taxon>
        <taxon>Dikarya</taxon>
        <taxon>Basidiomycota</taxon>
        <taxon>Pucciniomycotina</taxon>
        <taxon>Pucciniomycetes</taxon>
        <taxon>Pucciniales</taxon>
        <taxon>Pucciniaceae</taxon>
        <taxon>Puccinia</taxon>
    </lineage>
</organism>
<reference key="1">
    <citation type="submission" date="2007-01" db="EMBL/GenBank/DDBJ databases">
        <title>The Genome Sequence of Puccinia graminis f. sp. tritici Strain CRL 75-36-700-3.</title>
        <authorList>
            <consortium name="The Broad Institute Genome Sequencing Platform"/>
            <person name="Birren B."/>
            <person name="Lander E."/>
            <person name="Galagan J."/>
            <person name="Nusbaum C."/>
            <person name="Devon K."/>
            <person name="Cuomo C."/>
            <person name="Jaffe D."/>
            <person name="Butler J."/>
            <person name="Alvarez P."/>
            <person name="Gnerre S."/>
            <person name="Grabherr M."/>
            <person name="Mauceli E."/>
            <person name="Brockman W."/>
            <person name="Young S."/>
            <person name="LaButti K."/>
            <person name="Sykes S."/>
            <person name="DeCaprio D."/>
            <person name="Crawford M."/>
            <person name="Koehrsen M."/>
            <person name="Engels R."/>
            <person name="Montgomery P."/>
            <person name="Pearson M."/>
            <person name="Howarth C."/>
            <person name="Larson L."/>
            <person name="White J."/>
            <person name="Zeng Q."/>
            <person name="Kodira C."/>
            <person name="Yandava C."/>
            <person name="Alvarado L."/>
            <person name="O'Leary S."/>
            <person name="Szabo L."/>
            <person name="Dean R."/>
            <person name="Schein J."/>
        </authorList>
    </citation>
    <scope>NUCLEOTIDE SEQUENCE</scope>
    <source>
        <strain>CRL 75-36-700-3</strain>
    </source>
</reference>
<keyword evidence="3" id="KW-1185">Reference proteome</keyword>
<dbReference type="Proteomes" id="UP000008783">
    <property type="component" value="Unassembled WGS sequence"/>
</dbReference>
<dbReference type="RefSeq" id="XP_003307501.2">
    <property type="nucleotide sequence ID" value="XM_003307453.2"/>
</dbReference>
<protein>
    <submittedName>
        <fullName evidence="2">Uncharacterized protein</fullName>
    </submittedName>
</protein>